<accession>A0A1F7GBB0</accession>
<dbReference type="EMBL" id="MFZF01000023">
    <property type="protein sequence ID" value="OGK15892.1"/>
    <property type="molecule type" value="Genomic_DNA"/>
</dbReference>
<reference evidence="1 2" key="1">
    <citation type="journal article" date="2016" name="Nat. Commun.">
        <title>Thousands of microbial genomes shed light on interconnected biogeochemical processes in an aquifer system.</title>
        <authorList>
            <person name="Anantharaman K."/>
            <person name="Brown C.T."/>
            <person name="Hug L.A."/>
            <person name="Sharon I."/>
            <person name="Castelle C.J."/>
            <person name="Probst A.J."/>
            <person name="Thomas B.C."/>
            <person name="Singh A."/>
            <person name="Wilkins M.J."/>
            <person name="Karaoz U."/>
            <person name="Brodie E.L."/>
            <person name="Williams K.H."/>
            <person name="Hubbard S.S."/>
            <person name="Banfield J.F."/>
        </authorList>
    </citation>
    <scope>NUCLEOTIDE SEQUENCE [LARGE SCALE GENOMIC DNA]</scope>
</reference>
<evidence type="ECO:0000313" key="1">
    <source>
        <dbReference type="EMBL" id="OGK15892.1"/>
    </source>
</evidence>
<protein>
    <submittedName>
        <fullName evidence="1">Uncharacterized protein</fullName>
    </submittedName>
</protein>
<dbReference type="Proteomes" id="UP000178372">
    <property type="component" value="Unassembled WGS sequence"/>
</dbReference>
<gene>
    <name evidence="1" type="ORF">A2690_04530</name>
</gene>
<comment type="caution">
    <text evidence="1">The sequence shown here is derived from an EMBL/GenBank/DDBJ whole genome shotgun (WGS) entry which is preliminary data.</text>
</comment>
<proteinExistence type="predicted"/>
<dbReference type="AlphaFoldDB" id="A0A1F7GBB0"/>
<sequence length="288" mass="32620">MGVLSFRLFPEDVQDRVMVTVATISKDGAVKSSRIYPVARTSQAQVIVAEYSPTKVFATKFFAEEAISEGDLAQVAEVIRTYDTVRPLMSQRQTRVYVTADQFPEAQFSEEDTSHVSQLNLNRYRVIMPTSLFTNPLYPGDGQSASSHELAHTLFWDLNSDVVNGEQLNADFIMKYYSLRPGVVKRIELAQDPLFQMFTESFYIPGACKCTTTTKDGHPFDNSSEMFASGLNCIRLYPDLFLQSYGQLSKQDRQNAQAVVERMYRMLYAMQKDSIDRGVSTSIDRKKP</sequence>
<name>A0A1F7GBB0_9BACT</name>
<organism evidence="1 2">
    <name type="scientific">Candidatus Roizmanbacteria bacterium RIFCSPHIGHO2_01_FULL_39_12b</name>
    <dbReference type="NCBI Taxonomy" id="1802030"/>
    <lineage>
        <taxon>Bacteria</taxon>
        <taxon>Candidatus Roizmaniibacteriota</taxon>
    </lineage>
</organism>
<evidence type="ECO:0000313" key="2">
    <source>
        <dbReference type="Proteomes" id="UP000178372"/>
    </source>
</evidence>